<dbReference type="GO" id="GO:0046872">
    <property type="term" value="F:metal ion binding"/>
    <property type="evidence" value="ECO:0007669"/>
    <property type="project" value="UniProtKB-KW"/>
</dbReference>
<dbReference type="GO" id="GO:0000956">
    <property type="term" value="P:nuclear-transcribed mRNA catabolic process"/>
    <property type="evidence" value="ECO:0007669"/>
    <property type="project" value="TreeGrafter"/>
</dbReference>
<comment type="similarity">
    <text evidence="1 2">Belongs to the DXO/Dom3Z family.</text>
</comment>
<keyword evidence="2" id="KW-0694">RNA-binding</keyword>
<dbReference type="AlphaFoldDB" id="T1KE46"/>
<dbReference type="HOGENOM" id="CLU_067939_0_0_1"/>
<dbReference type="EnsemblMetazoa" id="tetur09g05270.1">
    <property type="protein sequence ID" value="tetur09g05270.1"/>
    <property type="gene ID" value="tetur09g05270"/>
</dbReference>
<proteinExistence type="inferred from homology"/>
<keyword evidence="2" id="KW-0479">Metal-binding</keyword>
<dbReference type="EMBL" id="CAEY01002033">
    <property type="status" value="NOT_ANNOTATED_CDS"/>
    <property type="molecule type" value="Genomic_DNA"/>
</dbReference>
<keyword evidence="2" id="KW-0540">Nuclease</keyword>
<sequence length="381" mass="44221">MGIRKDCYDFYFLPNKSGVKFVGPKRIGYFSSYYDKESEEVYVADNSAQRYLDSNELNQPINCLEGFNIETDEVLLPSSWSHFFRWVAENRTIIDGLSSNSKDSPLDFLCSNMELKKIMLSTYDKRGWLIRAVKKRNAIFLFLGKKGNTEEMKSKPEDQEKDELVNDKEDKEEEATLDCSQQKASKLNYARFNIIRKITKAVKERETNSNTVMDALSTVSFSKIGKHRILHTGFTEFVMSKDDLDKPIDQANFSALKLMQNLYKEPNGEFNIPFYRHLYWWASALLCGVKTLICGDLDEDFTLRKLDVLPASKLNKDTLDKQRRCFITLDKTLDFIKSHVKESDKMYEFTYEAAPQEIIVTEKSLELQGDGDLPWYFTCDI</sequence>
<reference evidence="5" key="2">
    <citation type="submission" date="2015-06" db="UniProtKB">
        <authorList>
            <consortium name="EnsemblMetazoa"/>
        </authorList>
    </citation>
    <scope>IDENTIFICATION</scope>
</reference>
<keyword evidence="6" id="KW-1185">Reference proteome</keyword>
<dbReference type="GO" id="GO:0005829">
    <property type="term" value="C:cytosol"/>
    <property type="evidence" value="ECO:0007669"/>
    <property type="project" value="TreeGrafter"/>
</dbReference>
<evidence type="ECO:0000313" key="5">
    <source>
        <dbReference type="EnsemblMetazoa" id="tetur09g05270.1"/>
    </source>
</evidence>
<evidence type="ECO:0000256" key="3">
    <source>
        <dbReference type="SAM" id="MobiDB-lite"/>
    </source>
</evidence>
<keyword evidence="2" id="KW-0539">Nucleus</keyword>
<dbReference type="PANTHER" id="PTHR12395">
    <property type="entry name" value="DOM-3 RELATED"/>
    <property type="match status" value="1"/>
</dbReference>
<dbReference type="GO" id="GO:0004518">
    <property type="term" value="F:nuclease activity"/>
    <property type="evidence" value="ECO:0007669"/>
    <property type="project" value="UniProtKB-KW"/>
</dbReference>
<feature type="region of interest" description="Disordered" evidence="3">
    <location>
        <begin position="150"/>
        <end position="177"/>
    </location>
</feature>
<dbReference type="InterPro" id="IPR013961">
    <property type="entry name" value="RAI1"/>
</dbReference>
<name>T1KE46_TETUR</name>
<protein>
    <recommendedName>
        <fullName evidence="2">Decapping nuclease</fullName>
        <ecNumber evidence="2">3.6.1.-</ecNumber>
    </recommendedName>
</protein>
<dbReference type="GO" id="GO:0005634">
    <property type="term" value="C:nucleus"/>
    <property type="evidence" value="ECO:0007669"/>
    <property type="project" value="UniProtKB-SubCell"/>
</dbReference>
<dbReference type="InterPro" id="IPR039039">
    <property type="entry name" value="RAI1-like_fam"/>
</dbReference>
<keyword evidence="2" id="KW-0547">Nucleotide-binding</keyword>
<dbReference type="GO" id="GO:0000166">
    <property type="term" value="F:nucleotide binding"/>
    <property type="evidence" value="ECO:0007669"/>
    <property type="project" value="UniProtKB-KW"/>
</dbReference>
<accession>T1KE46</accession>
<feature type="compositionally biased region" description="Basic and acidic residues" evidence="3">
    <location>
        <begin position="150"/>
        <end position="169"/>
    </location>
</feature>
<evidence type="ECO:0000259" key="4">
    <source>
        <dbReference type="Pfam" id="PF08652"/>
    </source>
</evidence>
<dbReference type="GO" id="GO:0110155">
    <property type="term" value="P:NAD-cap decapping"/>
    <property type="evidence" value="ECO:0007669"/>
    <property type="project" value="TreeGrafter"/>
</dbReference>
<dbReference type="GO" id="GO:0034353">
    <property type="term" value="F:mRNA 5'-diphosphatase activity"/>
    <property type="evidence" value="ECO:0007669"/>
    <property type="project" value="TreeGrafter"/>
</dbReference>
<dbReference type="Pfam" id="PF08652">
    <property type="entry name" value="RAI1"/>
    <property type="match status" value="1"/>
</dbReference>
<dbReference type="GO" id="GO:0003723">
    <property type="term" value="F:RNA binding"/>
    <property type="evidence" value="ECO:0007669"/>
    <property type="project" value="UniProtKB-KW"/>
</dbReference>
<comment type="cofactor">
    <cofactor evidence="2">
        <name>a divalent metal cation</name>
        <dbReference type="ChEBI" id="CHEBI:60240"/>
    </cofactor>
</comment>
<evidence type="ECO:0000256" key="1">
    <source>
        <dbReference type="ARBA" id="ARBA00006562"/>
    </source>
</evidence>
<dbReference type="Proteomes" id="UP000015104">
    <property type="component" value="Unassembled WGS sequence"/>
</dbReference>
<reference evidence="6" key="1">
    <citation type="submission" date="2011-08" db="EMBL/GenBank/DDBJ databases">
        <authorList>
            <person name="Rombauts S."/>
        </authorList>
    </citation>
    <scope>NUCLEOTIDE SEQUENCE</scope>
    <source>
        <strain evidence="6">London</strain>
    </source>
</reference>
<comment type="subcellular location">
    <subcellularLocation>
        <location evidence="2">Nucleus</location>
    </subcellularLocation>
</comment>
<feature type="domain" description="RAI1-like" evidence="4">
    <location>
        <begin position="24"/>
        <end position="362"/>
    </location>
</feature>
<evidence type="ECO:0000313" key="6">
    <source>
        <dbReference type="Proteomes" id="UP000015104"/>
    </source>
</evidence>
<evidence type="ECO:0000256" key="2">
    <source>
        <dbReference type="RuleBase" id="RU367113"/>
    </source>
</evidence>
<comment type="function">
    <text evidence="2">Decapping enzyme for NAD-capped RNAs: specifically hydrolyzes the nicotinamide adenine dinucleotide (NAD) cap from a subset of RNAs by removing the entire NAD moiety from the 5'-end of an NAD-capped RNA.</text>
</comment>
<organism evidence="5 6">
    <name type="scientific">Tetranychus urticae</name>
    <name type="common">Two-spotted spider mite</name>
    <dbReference type="NCBI Taxonomy" id="32264"/>
    <lineage>
        <taxon>Eukaryota</taxon>
        <taxon>Metazoa</taxon>
        <taxon>Ecdysozoa</taxon>
        <taxon>Arthropoda</taxon>
        <taxon>Chelicerata</taxon>
        <taxon>Arachnida</taxon>
        <taxon>Acari</taxon>
        <taxon>Acariformes</taxon>
        <taxon>Trombidiformes</taxon>
        <taxon>Prostigmata</taxon>
        <taxon>Eleutherengona</taxon>
        <taxon>Raphignathae</taxon>
        <taxon>Tetranychoidea</taxon>
        <taxon>Tetranychidae</taxon>
        <taxon>Tetranychus</taxon>
    </lineage>
</organism>
<keyword evidence="2" id="KW-0378">Hydrolase</keyword>
<dbReference type="EC" id="3.6.1.-" evidence="2"/>
<dbReference type="PANTHER" id="PTHR12395:SF9">
    <property type="entry name" value="DECAPPING AND EXORIBONUCLEASE PROTEIN"/>
    <property type="match status" value="1"/>
</dbReference>